<accession>W2HB95</accession>
<dbReference type="Proteomes" id="UP000053236">
    <property type="component" value="Unassembled WGS sequence"/>
</dbReference>
<evidence type="ECO:0008006" key="2">
    <source>
        <dbReference type="Google" id="ProtNLM"/>
    </source>
</evidence>
<name>W2HB95_PHYNI</name>
<protein>
    <recommendedName>
        <fullName evidence="2">HTH psq-type domain-containing protein</fullName>
    </recommendedName>
</protein>
<organism evidence="1">
    <name type="scientific">Phytophthora nicotianae</name>
    <name type="common">Potato buckeye rot agent</name>
    <name type="synonym">Phytophthora parasitica</name>
    <dbReference type="NCBI Taxonomy" id="4792"/>
    <lineage>
        <taxon>Eukaryota</taxon>
        <taxon>Sar</taxon>
        <taxon>Stramenopiles</taxon>
        <taxon>Oomycota</taxon>
        <taxon>Peronosporomycetes</taxon>
        <taxon>Peronosporales</taxon>
        <taxon>Peronosporaceae</taxon>
        <taxon>Phytophthora</taxon>
    </lineage>
</organism>
<dbReference type="AlphaFoldDB" id="W2HB95"/>
<reference evidence="1" key="1">
    <citation type="submission" date="2013-11" db="EMBL/GenBank/DDBJ databases">
        <title>The Genome Sequence of Phytophthora parasitica CJ02B3.</title>
        <authorList>
            <consortium name="The Broad Institute Genomics Platform"/>
            <person name="Russ C."/>
            <person name="Tyler B."/>
            <person name="Panabieres F."/>
            <person name="Shan W."/>
            <person name="Tripathy S."/>
            <person name="Grunwald N."/>
            <person name="Machado M."/>
            <person name="Johnson C.S."/>
            <person name="Arredondo F."/>
            <person name="Hong C."/>
            <person name="Coffey M."/>
            <person name="Young S.K."/>
            <person name="Zeng Q."/>
            <person name="Gargeya S."/>
            <person name="Fitzgerald M."/>
            <person name="Abouelleil A."/>
            <person name="Alvarado L."/>
            <person name="Chapman S.B."/>
            <person name="Gainer-Dewar J."/>
            <person name="Goldberg J."/>
            <person name="Griggs A."/>
            <person name="Gujja S."/>
            <person name="Hansen M."/>
            <person name="Howarth C."/>
            <person name="Imamovic A."/>
            <person name="Ireland A."/>
            <person name="Larimer J."/>
            <person name="McCowan C."/>
            <person name="Murphy C."/>
            <person name="Pearson M."/>
            <person name="Poon T.W."/>
            <person name="Priest M."/>
            <person name="Roberts A."/>
            <person name="Saif S."/>
            <person name="Shea T."/>
            <person name="Sykes S."/>
            <person name="Wortman J."/>
            <person name="Nusbaum C."/>
            <person name="Birren B."/>
        </authorList>
    </citation>
    <scope>NUCLEOTIDE SEQUENCE [LARGE SCALE GENOMIC DNA]</scope>
    <source>
        <strain evidence="1">CJ02B3</strain>
    </source>
</reference>
<evidence type="ECO:0000313" key="1">
    <source>
        <dbReference type="EMBL" id="ETK92533.1"/>
    </source>
</evidence>
<sequence>MRSVPHLNSQKSKAIDEANVHGISTELAKKYNIHRTTLYRWVKPQVKIKTARPTKKFAVDTHRGPSIKYPELRKGHGVSLAGASSHDCSMREQSVQQWSICGVLDSETGSPLLLLLLEQACTGRLKIAVLKSCFPGLSKYEHVYNMDQTSIYIDMNPNTTIAFTGDRNVDVVQSMSENAFRASVFFCAPTTGKKLLPLIVFAGVPNADVRDELTNHPLHQDRVILTVQRKAYCDECVMLEWIDESENA</sequence>
<dbReference type="VEuPathDB" id="FungiDB:PPTG_10902"/>
<proteinExistence type="predicted"/>
<dbReference type="EMBL" id="KI685158">
    <property type="protein sequence ID" value="ETK92533.1"/>
    <property type="molecule type" value="Genomic_DNA"/>
</dbReference>
<gene>
    <name evidence="1" type="ORF">L915_04218</name>
</gene>
<dbReference type="VEuPathDB" id="FungiDB:PPTG_22768"/>